<dbReference type="InterPro" id="IPR013783">
    <property type="entry name" value="Ig-like_fold"/>
</dbReference>
<gene>
    <name evidence="2" type="ORF">HU811_03345</name>
</gene>
<evidence type="ECO:0000256" key="1">
    <source>
        <dbReference type="SAM" id="MobiDB-lite"/>
    </source>
</evidence>
<comment type="caution">
    <text evidence="2">The sequence shown here is derived from an EMBL/GenBank/DDBJ whole genome shotgun (WGS) entry which is preliminary data.</text>
</comment>
<accession>A0ABR6UMN0</accession>
<evidence type="ECO:0000313" key="2">
    <source>
        <dbReference type="EMBL" id="MBC3345667.1"/>
    </source>
</evidence>
<dbReference type="EMBL" id="JABWQV010000007">
    <property type="protein sequence ID" value="MBC3345667.1"/>
    <property type="molecule type" value="Genomic_DNA"/>
</dbReference>
<protein>
    <submittedName>
        <fullName evidence="2">Carboxypeptidase regulatory-like domain-containing protein</fullName>
    </submittedName>
</protein>
<dbReference type="Proteomes" id="UP000617171">
    <property type="component" value="Unassembled WGS sequence"/>
</dbReference>
<reference evidence="2 3" key="1">
    <citation type="journal article" date="2020" name="Microorganisms">
        <title>Reliable Identification of Environmental Pseudomonas Isolates Using the rpoD Gene.</title>
        <authorList>
            <consortium name="The Broad Institute Genome Sequencing Platform"/>
            <person name="Girard L."/>
            <person name="Lood C."/>
            <person name="Rokni-Zadeh H."/>
            <person name="van Noort V."/>
            <person name="Lavigne R."/>
            <person name="De Mot R."/>
        </authorList>
    </citation>
    <scope>NUCLEOTIDE SEQUENCE [LARGE SCALE GENOMIC DNA]</scope>
    <source>
        <strain evidence="2 3">SWRI196</strain>
    </source>
</reference>
<name>A0ABR6UMN0_9PSED</name>
<dbReference type="RefSeq" id="WP_186653939.1">
    <property type="nucleotide sequence ID" value="NZ_JABWQV010000007.1"/>
</dbReference>
<dbReference type="Gene3D" id="3.10.350.10">
    <property type="entry name" value="LysM domain"/>
    <property type="match status" value="1"/>
</dbReference>
<dbReference type="Gene3D" id="2.60.40.10">
    <property type="entry name" value="Immunoglobulins"/>
    <property type="match status" value="1"/>
</dbReference>
<dbReference type="InterPro" id="IPR036779">
    <property type="entry name" value="LysM_dom_sf"/>
</dbReference>
<sequence>MDPRLLAQLDDAERASDASNRPAETSGPVMGCRQTSSHAIEVLVVGEDEQPLVDVAVALHDGPTRARYSVTRHSGQVRFEGLSPGNFTLTFPDWDRDAWIALRQESIVPSIQGPLAPITWEPRRDVVTNVIEHTVLAGECLADLAFRHGFALRTLWEALPNVALREAGRSPYLLQPGESVHIPERRQNSMLATLDTRHIVKRKDVPETFQVRFLDWRGEPRRDLPCIVRTLSADGKPLPDRPGRLDGDGVLKHSIAPDAVTVEVLLQTGFLVEPYVFQLGHIDPSDSDSGFAGRAQALGFSQRHDRALQPEELAWMCQVLGEESLDDLNEVLKRRLAALYRS</sequence>
<evidence type="ECO:0000313" key="3">
    <source>
        <dbReference type="Proteomes" id="UP000617171"/>
    </source>
</evidence>
<keyword evidence="3" id="KW-1185">Reference proteome</keyword>
<organism evidence="2 3">
    <name type="scientific">Pseudomonas tehranensis</name>
    <dbReference type="NCBI Taxonomy" id="2745502"/>
    <lineage>
        <taxon>Bacteria</taxon>
        <taxon>Pseudomonadati</taxon>
        <taxon>Pseudomonadota</taxon>
        <taxon>Gammaproteobacteria</taxon>
        <taxon>Pseudomonadales</taxon>
        <taxon>Pseudomonadaceae</taxon>
        <taxon>Pseudomonas</taxon>
    </lineage>
</organism>
<dbReference type="SUPFAM" id="SSF49478">
    <property type="entry name" value="Cna protein B-type domain"/>
    <property type="match status" value="1"/>
</dbReference>
<feature type="region of interest" description="Disordered" evidence="1">
    <location>
        <begin position="1"/>
        <end position="32"/>
    </location>
</feature>
<proteinExistence type="predicted"/>